<dbReference type="EMBL" id="ML987214">
    <property type="protein sequence ID" value="KAF2241090.1"/>
    <property type="molecule type" value="Genomic_DNA"/>
</dbReference>
<feature type="compositionally biased region" description="Basic and acidic residues" evidence="1">
    <location>
        <begin position="178"/>
        <end position="191"/>
    </location>
</feature>
<evidence type="ECO:0000256" key="1">
    <source>
        <dbReference type="SAM" id="MobiDB-lite"/>
    </source>
</evidence>
<keyword evidence="3" id="KW-1185">Reference proteome</keyword>
<protein>
    <submittedName>
        <fullName evidence="2">Uncharacterized protein</fullName>
    </submittedName>
</protein>
<feature type="region of interest" description="Disordered" evidence="1">
    <location>
        <begin position="1"/>
        <end position="98"/>
    </location>
</feature>
<dbReference type="RefSeq" id="XP_033676094.1">
    <property type="nucleotide sequence ID" value="XM_033834667.1"/>
</dbReference>
<feature type="region of interest" description="Disordered" evidence="1">
    <location>
        <begin position="173"/>
        <end position="194"/>
    </location>
</feature>
<evidence type="ECO:0000313" key="3">
    <source>
        <dbReference type="Proteomes" id="UP000800094"/>
    </source>
</evidence>
<evidence type="ECO:0000313" key="2">
    <source>
        <dbReference type="EMBL" id="KAF2241090.1"/>
    </source>
</evidence>
<gene>
    <name evidence="2" type="ORF">BU26DRAFT_586707</name>
</gene>
<accession>A0A6A6HUI0</accession>
<dbReference type="Proteomes" id="UP000800094">
    <property type="component" value="Unassembled WGS sequence"/>
</dbReference>
<dbReference type="AlphaFoldDB" id="A0A6A6HUI0"/>
<dbReference type="OrthoDB" id="5370011at2759"/>
<sequence>MSTPAAAGPADAKDVDRRKSLGKYVKRMSSVFKRDKATRSRSSASLTPPAPSTPAPVVEQSKEAAPAPATATTTTTTPAPAATAPMPPAPTAQELNRSALQQERARALFAKYGLTLESHEWIAAPAHPITVQRVEKPIRMRVHRTCHRCGTTYGADKLCSKCEHRRCKKCPRYPKKKAPADKGKEKAAAEKPKKKKLLTVTSKHGTDLVYHPVKQRVRRTCHKCETMFIPPTATTCEHCRHIRCTKCPREPAKSSKWPNGYPGDVEPDSETEVERELDMARRIWRKPRTRVRWECEECHSLFLDGSPQCPGCGHARCDKCVRKPLKRVKKDISFDPEVVRAVEAKLKALVVEDDPPAPT</sequence>
<name>A0A6A6HUI0_9PLEO</name>
<organism evidence="2 3">
    <name type="scientific">Trematosphaeria pertusa</name>
    <dbReference type="NCBI Taxonomy" id="390896"/>
    <lineage>
        <taxon>Eukaryota</taxon>
        <taxon>Fungi</taxon>
        <taxon>Dikarya</taxon>
        <taxon>Ascomycota</taxon>
        <taxon>Pezizomycotina</taxon>
        <taxon>Dothideomycetes</taxon>
        <taxon>Pleosporomycetidae</taxon>
        <taxon>Pleosporales</taxon>
        <taxon>Massarineae</taxon>
        <taxon>Trematosphaeriaceae</taxon>
        <taxon>Trematosphaeria</taxon>
    </lineage>
</organism>
<feature type="compositionally biased region" description="Low complexity" evidence="1">
    <location>
        <begin position="64"/>
        <end position="84"/>
    </location>
</feature>
<reference evidence="2" key="1">
    <citation type="journal article" date="2020" name="Stud. Mycol.">
        <title>101 Dothideomycetes genomes: a test case for predicting lifestyles and emergence of pathogens.</title>
        <authorList>
            <person name="Haridas S."/>
            <person name="Albert R."/>
            <person name="Binder M."/>
            <person name="Bloem J."/>
            <person name="Labutti K."/>
            <person name="Salamov A."/>
            <person name="Andreopoulos B."/>
            <person name="Baker S."/>
            <person name="Barry K."/>
            <person name="Bills G."/>
            <person name="Bluhm B."/>
            <person name="Cannon C."/>
            <person name="Castanera R."/>
            <person name="Culley D."/>
            <person name="Daum C."/>
            <person name="Ezra D."/>
            <person name="Gonzalez J."/>
            <person name="Henrissat B."/>
            <person name="Kuo A."/>
            <person name="Liang C."/>
            <person name="Lipzen A."/>
            <person name="Lutzoni F."/>
            <person name="Magnuson J."/>
            <person name="Mondo S."/>
            <person name="Nolan M."/>
            <person name="Ohm R."/>
            <person name="Pangilinan J."/>
            <person name="Park H.-J."/>
            <person name="Ramirez L."/>
            <person name="Alfaro M."/>
            <person name="Sun H."/>
            <person name="Tritt A."/>
            <person name="Yoshinaga Y."/>
            <person name="Zwiers L.-H."/>
            <person name="Turgeon B."/>
            <person name="Goodwin S."/>
            <person name="Spatafora J."/>
            <person name="Crous P."/>
            <person name="Grigoriev I."/>
        </authorList>
    </citation>
    <scope>NUCLEOTIDE SEQUENCE</scope>
    <source>
        <strain evidence="2">CBS 122368</strain>
    </source>
</reference>
<dbReference type="GeneID" id="54587997"/>
<proteinExistence type="predicted"/>